<dbReference type="Gene3D" id="1.10.287.950">
    <property type="entry name" value="Methyl-accepting chemotaxis protein"/>
    <property type="match status" value="1"/>
</dbReference>
<name>B1ZWA3_OPITP</name>
<proteinExistence type="inferred from homology"/>
<dbReference type="PROSITE" id="PS50111">
    <property type="entry name" value="CHEMOTAXIS_TRANSDUC_2"/>
    <property type="match status" value="1"/>
</dbReference>
<dbReference type="STRING" id="452637.Oter_3578"/>
<dbReference type="InterPro" id="IPR004089">
    <property type="entry name" value="MCPsignal_dom"/>
</dbReference>
<evidence type="ECO:0000259" key="5">
    <source>
        <dbReference type="PROSITE" id="PS50111"/>
    </source>
</evidence>
<dbReference type="RefSeq" id="WP_012376384.1">
    <property type="nucleotide sequence ID" value="NC_010571.1"/>
</dbReference>
<keyword evidence="3" id="KW-0807">Transducer</keyword>
<evidence type="ECO:0000256" key="3">
    <source>
        <dbReference type="PROSITE-ProRule" id="PRU00284"/>
    </source>
</evidence>
<dbReference type="eggNOG" id="COG0840">
    <property type="taxonomic scope" value="Bacteria"/>
</dbReference>
<keyword evidence="1" id="KW-0145">Chemotaxis</keyword>
<feature type="transmembrane region" description="Helical" evidence="4">
    <location>
        <begin position="316"/>
        <end position="335"/>
    </location>
</feature>
<dbReference type="EMBL" id="CP001032">
    <property type="protein sequence ID" value="ACB76855.1"/>
    <property type="molecule type" value="Genomic_DNA"/>
</dbReference>
<dbReference type="InterPro" id="IPR013587">
    <property type="entry name" value="Nitrate/nitrite_sensing"/>
</dbReference>
<dbReference type="AlphaFoldDB" id="B1ZWA3"/>
<comment type="similarity">
    <text evidence="2">Belongs to the methyl-accepting chemotaxis (MCP) protein family.</text>
</comment>
<keyword evidence="7" id="KW-1185">Reference proteome</keyword>
<dbReference type="GO" id="GO:0004888">
    <property type="term" value="F:transmembrane signaling receptor activity"/>
    <property type="evidence" value="ECO:0007669"/>
    <property type="project" value="TreeGrafter"/>
</dbReference>
<keyword evidence="4" id="KW-0472">Membrane</keyword>
<reference evidence="6 7" key="1">
    <citation type="journal article" date="2011" name="J. Bacteriol.">
        <title>Genome sequence of the verrucomicrobium Opitutus terrae PB90-1, an abundant inhabitant of rice paddy soil ecosystems.</title>
        <authorList>
            <person name="van Passel M.W."/>
            <person name="Kant R."/>
            <person name="Palva A."/>
            <person name="Copeland A."/>
            <person name="Lucas S."/>
            <person name="Lapidus A."/>
            <person name="Glavina del Rio T."/>
            <person name="Pitluck S."/>
            <person name="Goltsman E."/>
            <person name="Clum A."/>
            <person name="Sun H."/>
            <person name="Schmutz J."/>
            <person name="Larimer F.W."/>
            <person name="Land M.L."/>
            <person name="Hauser L."/>
            <person name="Kyrpides N."/>
            <person name="Mikhailova N."/>
            <person name="Richardson P.P."/>
            <person name="Janssen P.H."/>
            <person name="de Vos W.M."/>
            <person name="Smidt H."/>
        </authorList>
    </citation>
    <scope>NUCLEOTIDE SEQUENCE [LARGE SCALE GENOMIC DNA]</scope>
    <source>
        <strain evidence="7">DSM 11246 / JCM 15787 / PB90-1</strain>
    </source>
</reference>
<dbReference type="HOGENOM" id="CLU_447483_0_0_0"/>
<dbReference type="Proteomes" id="UP000007013">
    <property type="component" value="Chromosome"/>
</dbReference>
<dbReference type="GO" id="GO:0006935">
    <property type="term" value="P:chemotaxis"/>
    <property type="evidence" value="ECO:0007669"/>
    <property type="project" value="UniProtKB-KW"/>
</dbReference>
<protein>
    <submittedName>
        <fullName evidence="6">Methyl-accepting chemotaxis sensory transducer</fullName>
    </submittedName>
</protein>
<evidence type="ECO:0000313" key="6">
    <source>
        <dbReference type="EMBL" id="ACB76855.1"/>
    </source>
</evidence>
<dbReference type="SMART" id="SM00283">
    <property type="entry name" value="MA"/>
    <property type="match status" value="1"/>
</dbReference>
<dbReference type="OrthoDB" id="2489132at2"/>
<dbReference type="PANTHER" id="PTHR43531:SF11">
    <property type="entry name" value="METHYL-ACCEPTING CHEMOTAXIS PROTEIN 3"/>
    <property type="match status" value="1"/>
</dbReference>
<evidence type="ECO:0000313" key="7">
    <source>
        <dbReference type="Proteomes" id="UP000007013"/>
    </source>
</evidence>
<evidence type="ECO:0000256" key="1">
    <source>
        <dbReference type="ARBA" id="ARBA00022500"/>
    </source>
</evidence>
<evidence type="ECO:0000256" key="2">
    <source>
        <dbReference type="ARBA" id="ARBA00029447"/>
    </source>
</evidence>
<sequence>MNLSLARKLQLLVAIPLAGALIFSGIEWVRALAAVRQLKRVAASVELTADLAAVRAGLLAEQRESWDLYTDANRLITYRRNAELTADAVRRVAARLNQGSALDQDVRDAVRALLTACDGLREARDYFSTRGPEARRIDPQALALRARYGEVIEQLLFLVFRLNQETDAASLRGRLDGLVWFGRLALAAESERTWYQRGFAEEQLTVASLIRVQNVTAQRRYFASNAVLMAPAELLEYWNGLLAHPVYAGTDALATDAFNYSAPEPVPFKRALGAEWTRLTQERTQLLDTVEPHLFIELHGFLGTAQQAALRHLAQLSGAIALLVAVAVAIAAWFIRRIKRELRTAVTGLDTSTATIAHAVNASSEAAQRLAAGALKEAAGVEETGSALVTLTSTNQQNVTLADQTVEHMNETGALVRNSQSTMQTLSTAMQKISDSSKATTRIVKTINEIAFQTNILALNASIEAASAGEAGTGFAVVAEEVRNLAKRSSEATAETARLVDEVHAAIASGNRLTAEVEAALRDVEANSAQAGELMQSIRAASQQMLQNMQHINTGNRSREAISQQSAQVADHNAATAAAITRETEQLQATIARLEHMLLGLHDAAAAAAI</sequence>
<evidence type="ECO:0000256" key="4">
    <source>
        <dbReference type="SAM" id="Phobius"/>
    </source>
</evidence>
<dbReference type="Pfam" id="PF00015">
    <property type="entry name" value="MCPsignal"/>
    <property type="match status" value="1"/>
</dbReference>
<dbReference type="SUPFAM" id="SSF58104">
    <property type="entry name" value="Methyl-accepting chemotaxis protein (MCP) signaling domain"/>
    <property type="match status" value="1"/>
</dbReference>
<organism evidence="6 7">
    <name type="scientific">Opitutus terrae (strain DSM 11246 / JCM 15787 / PB90-1)</name>
    <dbReference type="NCBI Taxonomy" id="452637"/>
    <lineage>
        <taxon>Bacteria</taxon>
        <taxon>Pseudomonadati</taxon>
        <taxon>Verrucomicrobiota</taxon>
        <taxon>Opitutia</taxon>
        <taxon>Opitutales</taxon>
        <taxon>Opitutaceae</taxon>
        <taxon>Opitutus</taxon>
    </lineage>
</organism>
<dbReference type="PANTHER" id="PTHR43531">
    <property type="entry name" value="PROTEIN ICFG"/>
    <property type="match status" value="1"/>
</dbReference>
<dbReference type="GO" id="GO:0007165">
    <property type="term" value="P:signal transduction"/>
    <property type="evidence" value="ECO:0007669"/>
    <property type="project" value="UniProtKB-KW"/>
</dbReference>
<dbReference type="KEGG" id="ote:Oter_3578"/>
<feature type="domain" description="Methyl-accepting transducer" evidence="5">
    <location>
        <begin position="352"/>
        <end position="581"/>
    </location>
</feature>
<dbReference type="GO" id="GO:0005886">
    <property type="term" value="C:plasma membrane"/>
    <property type="evidence" value="ECO:0007669"/>
    <property type="project" value="TreeGrafter"/>
</dbReference>
<gene>
    <name evidence="6" type="ordered locus">Oter_3578</name>
</gene>
<keyword evidence="4" id="KW-0812">Transmembrane</keyword>
<dbReference type="InterPro" id="IPR051310">
    <property type="entry name" value="MCP_chemotaxis"/>
</dbReference>
<keyword evidence="4" id="KW-1133">Transmembrane helix</keyword>
<accession>B1ZWA3</accession>
<dbReference type="Pfam" id="PF08376">
    <property type="entry name" value="NIT"/>
    <property type="match status" value="1"/>
</dbReference>